<gene>
    <name evidence="1" type="ORF">AVEN_225206_1</name>
</gene>
<dbReference type="Proteomes" id="UP000499080">
    <property type="component" value="Unassembled WGS sequence"/>
</dbReference>
<name>A0A4Y2ALB6_ARAVE</name>
<proteinExistence type="predicted"/>
<dbReference type="EMBL" id="BGPR01000022">
    <property type="protein sequence ID" value="GBL80500.1"/>
    <property type="molecule type" value="Genomic_DNA"/>
</dbReference>
<comment type="caution">
    <text evidence="1">The sequence shown here is derived from an EMBL/GenBank/DDBJ whole genome shotgun (WGS) entry which is preliminary data.</text>
</comment>
<reference evidence="1 2" key="1">
    <citation type="journal article" date="2019" name="Sci. Rep.">
        <title>Orb-weaving spider Araneus ventricosus genome elucidates the spidroin gene catalogue.</title>
        <authorList>
            <person name="Kono N."/>
            <person name="Nakamura H."/>
            <person name="Ohtoshi R."/>
            <person name="Moran D.A.P."/>
            <person name="Shinohara A."/>
            <person name="Yoshida Y."/>
            <person name="Fujiwara M."/>
            <person name="Mori M."/>
            <person name="Tomita M."/>
            <person name="Arakawa K."/>
        </authorList>
    </citation>
    <scope>NUCLEOTIDE SEQUENCE [LARGE SCALE GENOMIC DNA]</scope>
</reference>
<protein>
    <submittedName>
        <fullName evidence="1">Uncharacterized protein</fullName>
    </submittedName>
</protein>
<accession>A0A4Y2ALB6</accession>
<organism evidence="1 2">
    <name type="scientific">Araneus ventricosus</name>
    <name type="common">Orbweaver spider</name>
    <name type="synonym">Epeira ventricosa</name>
    <dbReference type="NCBI Taxonomy" id="182803"/>
    <lineage>
        <taxon>Eukaryota</taxon>
        <taxon>Metazoa</taxon>
        <taxon>Ecdysozoa</taxon>
        <taxon>Arthropoda</taxon>
        <taxon>Chelicerata</taxon>
        <taxon>Arachnida</taxon>
        <taxon>Araneae</taxon>
        <taxon>Araneomorphae</taxon>
        <taxon>Entelegynae</taxon>
        <taxon>Araneoidea</taxon>
        <taxon>Araneidae</taxon>
        <taxon>Araneus</taxon>
    </lineage>
</organism>
<sequence>MPKHCEGTFRGIMKSRASSTTTALVAVRQVKTFEVGRERAMFRQEDNIFSNPVSGTETKSSAYSGIVIGRQGACGQTWRQSMEAKYKFVFVTFKS</sequence>
<keyword evidence="2" id="KW-1185">Reference proteome</keyword>
<evidence type="ECO:0000313" key="1">
    <source>
        <dbReference type="EMBL" id="GBL80500.1"/>
    </source>
</evidence>
<evidence type="ECO:0000313" key="2">
    <source>
        <dbReference type="Proteomes" id="UP000499080"/>
    </source>
</evidence>
<dbReference type="AlphaFoldDB" id="A0A4Y2ALB6"/>